<dbReference type="AlphaFoldDB" id="A0A016UI56"/>
<reference evidence="2" key="1">
    <citation type="journal article" date="2015" name="Nat. Genet.">
        <title>The genome and transcriptome of the zoonotic hookworm Ancylostoma ceylanicum identify infection-specific gene families.</title>
        <authorList>
            <person name="Schwarz E.M."/>
            <person name="Hu Y."/>
            <person name="Antoshechkin I."/>
            <person name="Miller M.M."/>
            <person name="Sternberg P.W."/>
            <person name="Aroian R.V."/>
        </authorList>
    </citation>
    <scope>NUCLEOTIDE SEQUENCE</scope>
    <source>
        <strain evidence="2">HY135</strain>
    </source>
</reference>
<proteinExistence type="predicted"/>
<dbReference type="EMBL" id="JARK01001376">
    <property type="protein sequence ID" value="EYC14512.1"/>
    <property type="molecule type" value="Genomic_DNA"/>
</dbReference>
<organism evidence="1 2">
    <name type="scientific">Ancylostoma ceylanicum</name>
    <dbReference type="NCBI Taxonomy" id="53326"/>
    <lineage>
        <taxon>Eukaryota</taxon>
        <taxon>Metazoa</taxon>
        <taxon>Ecdysozoa</taxon>
        <taxon>Nematoda</taxon>
        <taxon>Chromadorea</taxon>
        <taxon>Rhabditida</taxon>
        <taxon>Rhabditina</taxon>
        <taxon>Rhabditomorpha</taxon>
        <taxon>Strongyloidea</taxon>
        <taxon>Ancylostomatidae</taxon>
        <taxon>Ancylostomatinae</taxon>
        <taxon>Ancylostoma</taxon>
    </lineage>
</organism>
<evidence type="ECO:0000313" key="2">
    <source>
        <dbReference type="Proteomes" id="UP000024635"/>
    </source>
</evidence>
<gene>
    <name evidence="1" type="primary">Acey_s0040.g248</name>
    <name evidence="1" type="ORF">Y032_0040g248</name>
</gene>
<sequence length="120" mass="13619">MKPFSLIHPNSSIAQYHAESLDERADNEGRSVRHQIPFYGLLLETTKPYICNVLPLPALAVLLFAKKVGYTLAWNFLSSIWFIGKVGALFPIPRAWFQANVCWVVQDLVILSRATQLNYV</sequence>
<dbReference type="Proteomes" id="UP000024635">
    <property type="component" value="Unassembled WGS sequence"/>
</dbReference>
<dbReference type="STRING" id="53326.A0A016UI56"/>
<comment type="caution">
    <text evidence="1">The sequence shown here is derived from an EMBL/GenBank/DDBJ whole genome shotgun (WGS) entry which is preliminary data.</text>
</comment>
<evidence type="ECO:0000313" key="1">
    <source>
        <dbReference type="EMBL" id="EYC14512.1"/>
    </source>
</evidence>
<accession>A0A016UI56</accession>
<protein>
    <submittedName>
        <fullName evidence="1">Uncharacterized protein</fullName>
    </submittedName>
</protein>
<name>A0A016UI56_9BILA</name>
<dbReference type="OrthoDB" id="3363059at2759"/>
<keyword evidence="2" id="KW-1185">Reference proteome</keyword>